<protein>
    <submittedName>
        <fullName evidence="10">Chemotaxis protein MotB</fullName>
    </submittedName>
</protein>
<dbReference type="OrthoDB" id="9815217at2"/>
<evidence type="ECO:0000256" key="5">
    <source>
        <dbReference type="ARBA" id="ARBA00022989"/>
    </source>
</evidence>
<sequence>MAKAKKEAPPKKGCPAWQGTFGDLMNLLLCFFVLLFSMSTLDAAKYEEVAASFSAAFGIFDGGQNALGDGALIGDGVSQLSSLSAYTTSMGASASGDADETTDATSGEDVSEGGPDVSEAEATLEAAQMEASEQLAKEVTEALQAGMTEEEKAELTEEEVISDVILNYTSQYVQLTISGSLLFASGSAQLQESAYPVLDKVGAVLESYAGGTIEIEGHTDNVPISNAMFANNDELSDARALSVFYYILDVTELDPANIKHSGRGEYVPVADNTTAEGRAKNRRVEIRIYNPLSSSY</sequence>
<accession>A0A1M5YU53</accession>
<evidence type="ECO:0000313" key="11">
    <source>
        <dbReference type="Proteomes" id="UP000184278"/>
    </source>
</evidence>
<keyword evidence="11" id="KW-1185">Reference proteome</keyword>
<name>A0A1M5YU53_BUTFI</name>
<dbReference type="PANTHER" id="PTHR30329">
    <property type="entry name" value="STATOR ELEMENT OF FLAGELLAR MOTOR COMPLEX"/>
    <property type="match status" value="1"/>
</dbReference>
<evidence type="ECO:0000256" key="4">
    <source>
        <dbReference type="ARBA" id="ARBA00022692"/>
    </source>
</evidence>
<feature type="region of interest" description="Disordered" evidence="8">
    <location>
        <begin position="91"/>
        <end position="116"/>
    </location>
</feature>
<evidence type="ECO:0000256" key="3">
    <source>
        <dbReference type="ARBA" id="ARBA00022475"/>
    </source>
</evidence>
<comment type="similarity">
    <text evidence="2">Belongs to the MotB family.</text>
</comment>
<dbReference type="SUPFAM" id="SSF103088">
    <property type="entry name" value="OmpA-like"/>
    <property type="match status" value="1"/>
</dbReference>
<gene>
    <name evidence="10" type="ORF">SAMN02745229_01711</name>
</gene>
<dbReference type="GO" id="GO:0005886">
    <property type="term" value="C:plasma membrane"/>
    <property type="evidence" value="ECO:0007669"/>
    <property type="project" value="UniProtKB-SubCell"/>
</dbReference>
<dbReference type="GeneID" id="89509973"/>
<evidence type="ECO:0000256" key="7">
    <source>
        <dbReference type="PROSITE-ProRule" id="PRU00473"/>
    </source>
</evidence>
<evidence type="ECO:0000256" key="1">
    <source>
        <dbReference type="ARBA" id="ARBA00004162"/>
    </source>
</evidence>
<dbReference type="InterPro" id="IPR025713">
    <property type="entry name" value="MotB-like_N_dom"/>
</dbReference>
<evidence type="ECO:0000256" key="2">
    <source>
        <dbReference type="ARBA" id="ARBA00008914"/>
    </source>
</evidence>
<organism evidence="10 11">
    <name type="scientific">Butyrivibrio fibrisolvens DSM 3071</name>
    <dbReference type="NCBI Taxonomy" id="1121131"/>
    <lineage>
        <taxon>Bacteria</taxon>
        <taxon>Bacillati</taxon>
        <taxon>Bacillota</taxon>
        <taxon>Clostridia</taxon>
        <taxon>Lachnospirales</taxon>
        <taxon>Lachnospiraceae</taxon>
        <taxon>Butyrivibrio</taxon>
    </lineage>
</organism>
<dbReference type="AlphaFoldDB" id="A0A1M5YU53"/>
<dbReference type="InterPro" id="IPR050330">
    <property type="entry name" value="Bact_OuterMem_StrucFunc"/>
</dbReference>
<dbReference type="CDD" id="cd07185">
    <property type="entry name" value="OmpA_C-like"/>
    <property type="match status" value="1"/>
</dbReference>
<dbReference type="Pfam" id="PF00691">
    <property type="entry name" value="OmpA"/>
    <property type="match status" value="1"/>
</dbReference>
<evidence type="ECO:0000256" key="8">
    <source>
        <dbReference type="SAM" id="MobiDB-lite"/>
    </source>
</evidence>
<comment type="subcellular location">
    <subcellularLocation>
        <location evidence="1">Cell membrane</location>
        <topology evidence="1">Single-pass membrane protein</topology>
    </subcellularLocation>
</comment>
<proteinExistence type="inferred from homology"/>
<dbReference type="Proteomes" id="UP000184278">
    <property type="component" value="Unassembled WGS sequence"/>
</dbReference>
<keyword evidence="6 7" id="KW-0472">Membrane</keyword>
<dbReference type="STRING" id="1121131.SAMN02745229_01711"/>
<dbReference type="InterPro" id="IPR036737">
    <property type="entry name" value="OmpA-like_sf"/>
</dbReference>
<evidence type="ECO:0000313" key="10">
    <source>
        <dbReference type="EMBL" id="SHI15505.1"/>
    </source>
</evidence>
<dbReference type="InterPro" id="IPR006665">
    <property type="entry name" value="OmpA-like"/>
</dbReference>
<keyword evidence="3" id="KW-1003">Cell membrane</keyword>
<keyword evidence="4" id="KW-0812">Transmembrane</keyword>
<dbReference type="PANTHER" id="PTHR30329:SF21">
    <property type="entry name" value="LIPOPROTEIN YIAD-RELATED"/>
    <property type="match status" value="1"/>
</dbReference>
<dbReference type="Pfam" id="PF13677">
    <property type="entry name" value="MotB_plug"/>
    <property type="match status" value="1"/>
</dbReference>
<keyword evidence="5" id="KW-1133">Transmembrane helix</keyword>
<evidence type="ECO:0000256" key="6">
    <source>
        <dbReference type="ARBA" id="ARBA00023136"/>
    </source>
</evidence>
<dbReference type="PROSITE" id="PS51123">
    <property type="entry name" value="OMPA_2"/>
    <property type="match status" value="1"/>
</dbReference>
<dbReference type="Gene3D" id="3.30.1330.60">
    <property type="entry name" value="OmpA-like domain"/>
    <property type="match status" value="1"/>
</dbReference>
<reference evidence="11" key="1">
    <citation type="submission" date="2016-11" db="EMBL/GenBank/DDBJ databases">
        <authorList>
            <person name="Varghese N."/>
            <person name="Submissions S."/>
        </authorList>
    </citation>
    <scope>NUCLEOTIDE SEQUENCE [LARGE SCALE GENOMIC DNA]</scope>
    <source>
        <strain evidence="11">DSM 3071</strain>
    </source>
</reference>
<dbReference type="RefSeq" id="WP_073387021.1">
    <property type="nucleotide sequence ID" value="NZ_FQXK01000013.1"/>
</dbReference>
<evidence type="ECO:0000259" key="9">
    <source>
        <dbReference type="PROSITE" id="PS51123"/>
    </source>
</evidence>
<feature type="domain" description="OmpA-like" evidence="9">
    <location>
        <begin position="170"/>
        <end position="292"/>
    </location>
</feature>
<dbReference type="EMBL" id="FQXK01000013">
    <property type="protein sequence ID" value="SHI15505.1"/>
    <property type="molecule type" value="Genomic_DNA"/>
</dbReference>